<comment type="caution">
    <text evidence="4">The sequence shown here is derived from an EMBL/GenBank/DDBJ whole genome shotgun (WGS) entry which is preliminary data.</text>
</comment>
<sequence>MKRHLFKILLAFVRALVVAKRLIVWFGQTVARFFAWILRPAIPLIIAPLYQVFRRYWRRYLELSPDAWARRRFIATSRPAVTAYTIAAIFFLTWSSVNASDQPGVVSGSHSVLLTYIVTGGESDWVPSEDDEFSQGIVAEQVPTIMYRDGGAVAFVYPFSGAVGRAPATPDEPPTPEQQPQKATSPIQKYAVQRGDTLAKIARKFGIKVETLLWANNLKATSVLRQGDSITILAADGVIYTVKSGGTVADVAKKFNVATKTVASANNLTIGATLKKGQQLIVPGVRPIEQPKPPVSVARVEAPTPQQQETEQQQTAAPDAAPPDDQLAPEPEPTPPALEVIKRPTLQAGEKMLWPTKRRAITQYYSARHQGLDIDGDYTDPIYATDDGTVTFSGWNNTGYGNMVLIDHGNGIVSRYGHSSKVYVRVGQQVTRGDIIAMVGTTGRSTGTHLHFEVMVNGRRANPFKYVR</sequence>
<dbReference type="InterPro" id="IPR018392">
    <property type="entry name" value="LysM"/>
</dbReference>
<gene>
    <name evidence="4" type="ORF">A2848_03165</name>
</gene>
<evidence type="ECO:0000313" key="4">
    <source>
        <dbReference type="EMBL" id="OGH62074.1"/>
    </source>
</evidence>
<feature type="domain" description="LysM" evidence="3">
    <location>
        <begin position="238"/>
        <end position="282"/>
    </location>
</feature>
<dbReference type="SUPFAM" id="SSF51261">
    <property type="entry name" value="Duplicated hybrid motif"/>
    <property type="match status" value="1"/>
</dbReference>
<reference evidence="4 5" key="1">
    <citation type="journal article" date="2016" name="Nat. Commun.">
        <title>Thousands of microbial genomes shed light on interconnected biogeochemical processes in an aquifer system.</title>
        <authorList>
            <person name="Anantharaman K."/>
            <person name="Brown C.T."/>
            <person name="Hug L.A."/>
            <person name="Sharon I."/>
            <person name="Castelle C.J."/>
            <person name="Probst A.J."/>
            <person name="Thomas B.C."/>
            <person name="Singh A."/>
            <person name="Wilkins M.J."/>
            <person name="Karaoz U."/>
            <person name="Brodie E.L."/>
            <person name="Williams K.H."/>
            <person name="Hubbard S.S."/>
            <person name="Banfield J.F."/>
        </authorList>
    </citation>
    <scope>NUCLEOTIDE SEQUENCE [LARGE SCALE GENOMIC DNA]</scope>
</reference>
<dbReference type="SUPFAM" id="SSF54106">
    <property type="entry name" value="LysM domain"/>
    <property type="match status" value="2"/>
</dbReference>
<dbReference type="PROSITE" id="PS51782">
    <property type="entry name" value="LYSM"/>
    <property type="match status" value="2"/>
</dbReference>
<keyword evidence="2" id="KW-0472">Membrane</keyword>
<dbReference type="InterPro" id="IPR050570">
    <property type="entry name" value="Cell_wall_metabolism_enzyme"/>
</dbReference>
<dbReference type="PANTHER" id="PTHR21666">
    <property type="entry name" value="PEPTIDASE-RELATED"/>
    <property type="match status" value="1"/>
</dbReference>
<evidence type="ECO:0000313" key="5">
    <source>
        <dbReference type="Proteomes" id="UP000176329"/>
    </source>
</evidence>
<accession>A0A1F6LRY5</accession>
<dbReference type="Gene3D" id="2.70.70.10">
    <property type="entry name" value="Glucose Permease (Domain IIA)"/>
    <property type="match status" value="1"/>
</dbReference>
<feature type="region of interest" description="Disordered" evidence="1">
    <location>
        <begin position="166"/>
        <end position="186"/>
    </location>
</feature>
<dbReference type="AlphaFoldDB" id="A0A1F6LRY5"/>
<organism evidence="4 5">
    <name type="scientific">Candidatus Magasanikbacteria bacterium RIFCSPHIGHO2_01_FULL_50_8</name>
    <dbReference type="NCBI Taxonomy" id="1798674"/>
    <lineage>
        <taxon>Bacteria</taxon>
        <taxon>Candidatus Magasanikiibacteriota</taxon>
    </lineage>
</organism>
<keyword evidence="2" id="KW-1133">Transmembrane helix</keyword>
<evidence type="ECO:0000259" key="3">
    <source>
        <dbReference type="PROSITE" id="PS51782"/>
    </source>
</evidence>
<dbReference type="InterPro" id="IPR036779">
    <property type="entry name" value="LysM_dom_sf"/>
</dbReference>
<dbReference type="CDD" id="cd00118">
    <property type="entry name" value="LysM"/>
    <property type="match status" value="2"/>
</dbReference>
<dbReference type="SMART" id="SM00257">
    <property type="entry name" value="LysM"/>
    <property type="match status" value="2"/>
</dbReference>
<feature type="transmembrane region" description="Helical" evidence="2">
    <location>
        <begin position="29"/>
        <end position="53"/>
    </location>
</feature>
<dbReference type="Pfam" id="PF01551">
    <property type="entry name" value="Peptidase_M23"/>
    <property type="match status" value="1"/>
</dbReference>
<dbReference type="GO" id="GO:0004222">
    <property type="term" value="F:metalloendopeptidase activity"/>
    <property type="evidence" value="ECO:0007669"/>
    <property type="project" value="TreeGrafter"/>
</dbReference>
<evidence type="ECO:0000256" key="2">
    <source>
        <dbReference type="SAM" id="Phobius"/>
    </source>
</evidence>
<dbReference type="InterPro" id="IPR016047">
    <property type="entry name" value="M23ase_b-sheet_dom"/>
</dbReference>
<feature type="region of interest" description="Disordered" evidence="1">
    <location>
        <begin position="286"/>
        <end position="344"/>
    </location>
</feature>
<dbReference type="Pfam" id="PF01476">
    <property type="entry name" value="LysM"/>
    <property type="match status" value="2"/>
</dbReference>
<dbReference type="Proteomes" id="UP000176329">
    <property type="component" value="Unassembled WGS sequence"/>
</dbReference>
<keyword evidence="2" id="KW-0812">Transmembrane</keyword>
<dbReference type="Gene3D" id="3.10.350.10">
    <property type="entry name" value="LysM domain"/>
    <property type="match status" value="2"/>
</dbReference>
<dbReference type="InterPro" id="IPR011055">
    <property type="entry name" value="Dup_hybrid_motif"/>
</dbReference>
<dbReference type="PANTHER" id="PTHR21666:SF270">
    <property type="entry name" value="MUREIN HYDROLASE ACTIVATOR ENVC"/>
    <property type="match status" value="1"/>
</dbReference>
<dbReference type="CDD" id="cd12797">
    <property type="entry name" value="M23_peptidase"/>
    <property type="match status" value="1"/>
</dbReference>
<proteinExistence type="predicted"/>
<feature type="transmembrane region" description="Helical" evidence="2">
    <location>
        <begin position="73"/>
        <end position="94"/>
    </location>
</feature>
<protein>
    <recommendedName>
        <fullName evidence="3">LysM domain-containing protein</fullName>
    </recommendedName>
</protein>
<name>A0A1F6LRY5_9BACT</name>
<evidence type="ECO:0000256" key="1">
    <source>
        <dbReference type="SAM" id="MobiDB-lite"/>
    </source>
</evidence>
<feature type="compositionally biased region" description="Low complexity" evidence="1">
    <location>
        <begin position="301"/>
        <end position="329"/>
    </location>
</feature>
<dbReference type="EMBL" id="MFPV01000021">
    <property type="protein sequence ID" value="OGH62074.1"/>
    <property type="molecule type" value="Genomic_DNA"/>
</dbReference>
<feature type="domain" description="LysM" evidence="3">
    <location>
        <begin position="188"/>
        <end position="232"/>
    </location>
</feature>